<proteinExistence type="predicted"/>
<name>B3T6M7_9ZZZZ</name>
<reference evidence="1" key="1">
    <citation type="journal article" date="2008" name="ISME J.">
        <title>Genomic patterns of recombination, clonal divergence and environment in marine microbial populations.</title>
        <authorList>
            <person name="Konstantinidis K.T."/>
            <person name="Delong E.F."/>
        </authorList>
    </citation>
    <scope>NUCLEOTIDE SEQUENCE</scope>
</reference>
<gene>
    <name evidence="1" type="ORF">ALOHA_HF4000APKG2J17ctg1g43</name>
</gene>
<organism evidence="1">
    <name type="scientific">uncultured marine microorganism HF4000_APKG2J17</name>
    <dbReference type="NCBI Taxonomy" id="455546"/>
    <lineage>
        <taxon>unclassified sequences</taxon>
        <taxon>environmental samples</taxon>
    </lineage>
</organism>
<protein>
    <submittedName>
        <fullName evidence="1">Uncharacterized protein</fullName>
    </submittedName>
</protein>
<dbReference type="AlphaFoldDB" id="B3T6M7"/>
<evidence type="ECO:0000313" key="1">
    <source>
        <dbReference type="EMBL" id="ABZ08236.1"/>
    </source>
</evidence>
<accession>B3T6M7</accession>
<dbReference type="EMBL" id="EU016624">
    <property type="protein sequence ID" value="ABZ08236.1"/>
    <property type="molecule type" value="Genomic_DNA"/>
</dbReference>
<sequence>MTDLVESTRQYLNEDPDDGEQEILNEFISLRTGLIGAGLAKTKQYANQIDGQVRTLKGDAGRLKTSKTPEDANKTLADALGTIGNLFYLQRKMGMYVALTAAATGMDSANQTKILQKIKKEKTRR</sequence>